<proteinExistence type="predicted"/>
<dbReference type="Proteomes" id="UP000186098">
    <property type="component" value="Unassembled WGS sequence"/>
</dbReference>
<name>A0A1N7LLH4_9RHOB</name>
<dbReference type="SUPFAM" id="SSF52266">
    <property type="entry name" value="SGNH hydrolase"/>
    <property type="match status" value="1"/>
</dbReference>
<dbReference type="EMBL" id="FTOM01000003">
    <property type="protein sequence ID" value="SIS74642.1"/>
    <property type="molecule type" value="Genomic_DNA"/>
</dbReference>
<accession>A0A1N7LLH4</accession>
<dbReference type="STRING" id="407234.SAMN05421795_103205"/>
<reference evidence="2" key="1">
    <citation type="submission" date="2017-01" db="EMBL/GenBank/DDBJ databases">
        <authorList>
            <person name="Varghese N."/>
            <person name="Submissions S."/>
        </authorList>
    </citation>
    <scope>NUCLEOTIDE SEQUENCE [LARGE SCALE GENOMIC DNA]</scope>
    <source>
        <strain evidence="2">DSM 18714</strain>
    </source>
</reference>
<evidence type="ECO:0008006" key="3">
    <source>
        <dbReference type="Google" id="ProtNLM"/>
    </source>
</evidence>
<dbReference type="AlphaFoldDB" id="A0A1N7LLH4"/>
<keyword evidence="2" id="KW-1185">Reference proteome</keyword>
<evidence type="ECO:0000313" key="2">
    <source>
        <dbReference type="Proteomes" id="UP000186098"/>
    </source>
</evidence>
<gene>
    <name evidence="1" type="ORF">SAMN05421795_103205</name>
</gene>
<evidence type="ECO:0000313" key="1">
    <source>
        <dbReference type="EMBL" id="SIS74642.1"/>
    </source>
</evidence>
<dbReference type="OrthoDB" id="7599050at2"/>
<organism evidence="1 2">
    <name type="scientific">Phaeovulum vinaykumarii</name>
    <dbReference type="NCBI Taxonomy" id="407234"/>
    <lineage>
        <taxon>Bacteria</taxon>
        <taxon>Pseudomonadati</taxon>
        <taxon>Pseudomonadota</taxon>
        <taxon>Alphaproteobacteria</taxon>
        <taxon>Rhodobacterales</taxon>
        <taxon>Paracoccaceae</taxon>
        <taxon>Phaeovulum</taxon>
    </lineage>
</organism>
<protein>
    <recommendedName>
        <fullName evidence="3">GDSL-like Lipase/Acylhydrolase family protein</fullName>
    </recommendedName>
</protein>
<sequence length="291" mass="31372">MRYFLGLSVLAVIALEVGARLLGAVDFPIYDADNVVGYVPAPNQSGSFLNRNDWVVNDRGMGVAQPWQDGPDDVLLVGDSIVWCGNSYALRDRLGPRVQEALEGEGKTVWPISAGSWAVVNEANWLEANRDVLEAAETLVFVFNSADFDAPSSWQSPLTHPRAHPLSAVLYLAQKRLIRPEAAPTPADLQVPRRDPVAALADVVAGCDCDVQVWLYPTRAELADPDAAFTALEAGFAPFAEALGDRIALYRVGQIPGWRAALYRDPIHPTPEGTALLARAIAAALPRGAQP</sequence>
<dbReference type="RefSeq" id="WP_076365316.1">
    <property type="nucleotide sequence ID" value="NZ_FTOM01000003.1"/>
</dbReference>